<comment type="caution">
    <text evidence="1">The sequence shown here is derived from an EMBL/GenBank/DDBJ whole genome shotgun (WGS) entry which is preliminary data.</text>
</comment>
<proteinExistence type="predicted"/>
<dbReference type="EMBL" id="BMAW01113369">
    <property type="protein sequence ID" value="GFT56662.1"/>
    <property type="molecule type" value="Genomic_DNA"/>
</dbReference>
<gene>
    <name evidence="1" type="ORF">NPIL_686761</name>
</gene>
<organism evidence="1 2">
    <name type="scientific">Nephila pilipes</name>
    <name type="common">Giant wood spider</name>
    <name type="synonym">Nephila maculata</name>
    <dbReference type="NCBI Taxonomy" id="299642"/>
    <lineage>
        <taxon>Eukaryota</taxon>
        <taxon>Metazoa</taxon>
        <taxon>Ecdysozoa</taxon>
        <taxon>Arthropoda</taxon>
        <taxon>Chelicerata</taxon>
        <taxon>Arachnida</taxon>
        <taxon>Araneae</taxon>
        <taxon>Araneomorphae</taxon>
        <taxon>Entelegynae</taxon>
        <taxon>Araneoidea</taxon>
        <taxon>Nephilidae</taxon>
        <taxon>Nephila</taxon>
    </lineage>
</organism>
<reference evidence="1" key="1">
    <citation type="submission" date="2020-08" db="EMBL/GenBank/DDBJ databases">
        <title>Multicomponent nature underlies the extraordinary mechanical properties of spider dragline silk.</title>
        <authorList>
            <person name="Kono N."/>
            <person name="Nakamura H."/>
            <person name="Mori M."/>
            <person name="Yoshida Y."/>
            <person name="Ohtoshi R."/>
            <person name="Malay A.D."/>
            <person name="Moran D.A.P."/>
            <person name="Tomita M."/>
            <person name="Numata K."/>
            <person name="Arakawa K."/>
        </authorList>
    </citation>
    <scope>NUCLEOTIDE SEQUENCE</scope>
</reference>
<dbReference type="Proteomes" id="UP000887013">
    <property type="component" value="Unassembled WGS sequence"/>
</dbReference>
<evidence type="ECO:0000313" key="2">
    <source>
        <dbReference type="Proteomes" id="UP000887013"/>
    </source>
</evidence>
<sequence length="108" mass="12795">MFSKQKCEEKKMMQIILQELRCDEKRNKTMREKVHDIDYDEKLFKAGVVFRRKAFEEQVGNSHFAVIRNQCFTANGYFGSKRENRKMAVLTCPKLAGSDDERHFKGIR</sequence>
<evidence type="ECO:0000313" key="1">
    <source>
        <dbReference type="EMBL" id="GFT56662.1"/>
    </source>
</evidence>
<protein>
    <submittedName>
        <fullName evidence="1">Uncharacterized protein</fullName>
    </submittedName>
</protein>
<dbReference type="AlphaFoldDB" id="A0A8X6TXD1"/>
<name>A0A8X6TXD1_NEPPI</name>
<accession>A0A8X6TXD1</accession>
<keyword evidence="2" id="KW-1185">Reference proteome</keyword>